<sequence>MLASLRFAALVALTARPRYVAFMTDPGMDFNLLQRRIADVKRGISSCRLVVLESMVPGQKLIMTAPPELVELLQSGSASSPIVVLGRQGERPHSHGVSIELESVTPVPVSPVHPEGTADVVISARRLVEVVEVMPHFGNPWFGRPARARWIDVLDREPAEPSVIERAKALKETVDVWLGLVRRIGSRQISPEELERVLANLGTMPDAEQPSARALWVAGLLQPAGPSVGKAAAAYDVRGAALMAPNAHLRLKAVERAMADSIKRLGQGA</sequence>
<dbReference type="AlphaFoldDB" id="A0A0M0JM53"/>
<organism evidence="1 2">
    <name type="scientific">Chrysochromulina tobinii</name>
    <dbReference type="NCBI Taxonomy" id="1460289"/>
    <lineage>
        <taxon>Eukaryota</taxon>
        <taxon>Haptista</taxon>
        <taxon>Haptophyta</taxon>
        <taxon>Prymnesiophyceae</taxon>
        <taxon>Prymnesiales</taxon>
        <taxon>Chrysochromulinaceae</taxon>
        <taxon>Chrysochromulina</taxon>
    </lineage>
</organism>
<gene>
    <name evidence="1" type="ORF">Ctob_003571</name>
</gene>
<proteinExistence type="predicted"/>
<evidence type="ECO:0000313" key="1">
    <source>
        <dbReference type="EMBL" id="KOO27343.1"/>
    </source>
</evidence>
<comment type="caution">
    <text evidence="1">The sequence shown here is derived from an EMBL/GenBank/DDBJ whole genome shotgun (WGS) entry which is preliminary data.</text>
</comment>
<dbReference type="EMBL" id="JWZX01002728">
    <property type="protein sequence ID" value="KOO27343.1"/>
    <property type="molecule type" value="Genomic_DNA"/>
</dbReference>
<dbReference type="Proteomes" id="UP000037460">
    <property type="component" value="Unassembled WGS sequence"/>
</dbReference>
<reference evidence="2" key="1">
    <citation type="journal article" date="2015" name="PLoS Genet.">
        <title>Genome Sequence and Transcriptome Analyses of Chrysochromulina tobin: Metabolic Tools for Enhanced Algal Fitness in the Prominent Order Prymnesiales (Haptophyceae).</title>
        <authorList>
            <person name="Hovde B.T."/>
            <person name="Deodato C.R."/>
            <person name="Hunsperger H.M."/>
            <person name="Ryken S.A."/>
            <person name="Yost W."/>
            <person name="Jha R.K."/>
            <person name="Patterson J."/>
            <person name="Monnat R.J. Jr."/>
            <person name="Barlow S.B."/>
            <person name="Starkenburg S.R."/>
            <person name="Cattolico R.A."/>
        </authorList>
    </citation>
    <scope>NUCLEOTIDE SEQUENCE</scope>
    <source>
        <strain evidence="2">CCMP291</strain>
    </source>
</reference>
<dbReference type="OrthoDB" id="264917at2759"/>
<name>A0A0M0JM53_9EUKA</name>
<evidence type="ECO:0000313" key="2">
    <source>
        <dbReference type="Proteomes" id="UP000037460"/>
    </source>
</evidence>
<accession>A0A0M0JM53</accession>
<protein>
    <submittedName>
        <fullName evidence="1">Uncharacterized protein</fullName>
    </submittedName>
</protein>
<keyword evidence="2" id="KW-1185">Reference proteome</keyword>